<dbReference type="GO" id="GO:0016625">
    <property type="term" value="F:oxidoreductase activity, acting on the aldehyde or oxo group of donors, iron-sulfur protein as acceptor"/>
    <property type="evidence" value="ECO:0007669"/>
    <property type="project" value="InterPro"/>
</dbReference>
<dbReference type="InterPro" id="IPR051626">
    <property type="entry name" value="Oxidoreductase_gamma_subunit"/>
</dbReference>
<dbReference type="InterPro" id="IPR011894">
    <property type="entry name" value="PorC_KorC"/>
</dbReference>
<dbReference type="NCBIfam" id="TIGR02175">
    <property type="entry name" value="PorC_KorC"/>
    <property type="match status" value="1"/>
</dbReference>
<evidence type="ECO:0000259" key="2">
    <source>
        <dbReference type="Pfam" id="PF01558"/>
    </source>
</evidence>
<dbReference type="AlphaFoldDB" id="A0A2H0XTV2"/>
<dbReference type="Gene3D" id="3.40.920.10">
    <property type="entry name" value="Pyruvate-ferredoxin oxidoreductase, PFOR, domain III"/>
    <property type="match status" value="1"/>
</dbReference>
<protein>
    <submittedName>
        <fullName evidence="3">Pyruvate synthase</fullName>
    </submittedName>
</protein>
<dbReference type="SUPFAM" id="SSF53323">
    <property type="entry name" value="Pyruvate-ferredoxin oxidoreductase, PFOR, domain III"/>
    <property type="match status" value="1"/>
</dbReference>
<dbReference type="Proteomes" id="UP000231343">
    <property type="component" value="Unassembled WGS sequence"/>
</dbReference>
<gene>
    <name evidence="3" type="ORF">COT42_08280</name>
</gene>
<keyword evidence="1" id="KW-0560">Oxidoreductase</keyword>
<dbReference type="Pfam" id="PF01558">
    <property type="entry name" value="POR"/>
    <property type="match status" value="1"/>
</dbReference>
<dbReference type="InterPro" id="IPR002869">
    <property type="entry name" value="Pyrv_flavodox_OxRed_cen"/>
</dbReference>
<accession>A0A2H0XTV2</accession>
<reference evidence="3 4" key="1">
    <citation type="submission" date="2017-09" db="EMBL/GenBank/DDBJ databases">
        <title>Depth-based differentiation of microbial function through sediment-hosted aquifers and enrichment of novel symbionts in the deep terrestrial subsurface.</title>
        <authorList>
            <person name="Probst A.J."/>
            <person name="Ladd B."/>
            <person name="Jarett J.K."/>
            <person name="Geller-Mcgrath D.E."/>
            <person name="Sieber C.M."/>
            <person name="Emerson J.B."/>
            <person name="Anantharaman K."/>
            <person name="Thomas B.C."/>
            <person name="Malmstrom R."/>
            <person name="Stieglmeier M."/>
            <person name="Klingl A."/>
            <person name="Woyke T."/>
            <person name="Ryan C.M."/>
            <person name="Banfield J.F."/>
        </authorList>
    </citation>
    <scope>NUCLEOTIDE SEQUENCE [LARGE SCALE GENOMIC DNA]</scope>
    <source>
        <strain evidence="3">CG08_land_8_20_14_0_20_45_16</strain>
    </source>
</reference>
<dbReference type="InterPro" id="IPR019752">
    <property type="entry name" value="Pyrv/ketoisovalerate_OxRed_cat"/>
</dbReference>
<dbReference type="PANTHER" id="PTHR43366:SF1">
    <property type="entry name" value="PYRUVATE SYNTHASE SUBUNIT PORC"/>
    <property type="match status" value="1"/>
</dbReference>
<feature type="domain" description="Pyruvate/ketoisovalerate oxidoreductase catalytic" evidence="2">
    <location>
        <begin position="13"/>
        <end position="187"/>
    </location>
</feature>
<dbReference type="PANTHER" id="PTHR43366">
    <property type="entry name" value="PYRUVATE SYNTHASE SUBUNIT PORC"/>
    <property type="match status" value="1"/>
</dbReference>
<comment type="caution">
    <text evidence="3">The sequence shown here is derived from an EMBL/GenBank/DDBJ whole genome shotgun (WGS) entry which is preliminary data.</text>
</comment>
<keyword evidence="3" id="KW-0670">Pyruvate</keyword>
<proteinExistence type="predicted"/>
<organism evidence="3 4">
    <name type="scientific">Candidatus Saganbacteria bacterium CG08_land_8_20_14_0_20_45_16</name>
    <dbReference type="NCBI Taxonomy" id="2014293"/>
    <lineage>
        <taxon>Bacteria</taxon>
        <taxon>Bacillati</taxon>
        <taxon>Saganbacteria</taxon>
    </lineage>
</organism>
<name>A0A2H0XTV2_UNCSA</name>
<evidence type="ECO:0000256" key="1">
    <source>
        <dbReference type="ARBA" id="ARBA00023002"/>
    </source>
</evidence>
<evidence type="ECO:0000313" key="3">
    <source>
        <dbReference type="EMBL" id="PIS28357.1"/>
    </source>
</evidence>
<dbReference type="EMBL" id="PEYM01000136">
    <property type="protein sequence ID" value="PIS28357.1"/>
    <property type="molecule type" value="Genomic_DNA"/>
</dbReference>
<evidence type="ECO:0000313" key="4">
    <source>
        <dbReference type="Proteomes" id="UP000231343"/>
    </source>
</evidence>
<sequence length="193" mass="20721">MSEILEIRWHGRGGQGAKTAALLFADAALSLGMYIQAFPEYGPERMGAPVQSFNRLAKNPITIHCGITSPKIVVVLDPTLMASVDVTSGLLENGSIIVNTSKSPAEIRAELGLKKGKVYTVDASKIATEKIGRNIPNTPMLGALTKVSAILDFSAMIKDTEEKLKKKFAHKPEIIKGNIEAIKTAYETVKGEG</sequence>